<accession>A0A0C3LMZ7</accession>
<comment type="pathway">
    <text evidence="2 11">Glycolipid biosynthesis; glycosylphosphatidylinositol-anchor biosynthesis.</text>
</comment>
<evidence type="ECO:0000256" key="5">
    <source>
        <dbReference type="ARBA" id="ARBA00022502"/>
    </source>
</evidence>
<evidence type="ECO:0000256" key="7">
    <source>
        <dbReference type="ARBA" id="ARBA00022824"/>
    </source>
</evidence>
<gene>
    <name evidence="12" type="ORF">M407DRAFT_27744</name>
</gene>
<evidence type="ECO:0000256" key="11">
    <source>
        <dbReference type="RuleBase" id="RU366056"/>
    </source>
</evidence>
<dbReference type="GO" id="GO:0000030">
    <property type="term" value="F:mannosyltransferase activity"/>
    <property type="evidence" value="ECO:0007669"/>
    <property type="project" value="TreeGrafter"/>
</dbReference>
<keyword evidence="6 11" id="KW-0812">Transmembrane</keyword>
<reference evidence="13" key="2">
    <citation type="submission" date="2015-01" db="EMBL/GenBank/DDBJ databases">
        <title>Evolutionary Origins and Diversification of the Mycorrhizal Mutualists.</title>
        <authorList>
            <consortium name="DOE Joint Genome Institute"/>
            <consortium name="Mycorrhizal Genomics Consortium"/>
            <person name="Kohler A."/>
            <person name="Kuo A."/>
            <person name="Nagy L.G."/>
            <person name="Floudas D."/>
            <person name="Copeland A."/>
            <person name="Barry K.W."/>
            <person name="Cichocki N."/>
            <person name="Veneault-Fourrey C."/>
            <person name="LaButti K."/>
            <person name="Lindquist E.A."/>
            <person name="Lipzen A."/>
            <person name="Lundell T."/>
            <person name="Morin E."/>
            <person name="Murat C."/>
            <person name="Riley R."/>
            <person name="Ohm R."/>
            <person name="Sun H."/>
            <person name="Tunlid A."/>
            <person name="Henrissat B."/>
            <person name="Grigoriev I.V."/>
            <person name="Hibbett D.S."/>
            <person name="Martin F."/>
        </authorList>
    </citation>
    <scope>NUCLEOTIDE SEQUENCE [LARGE SCALE GENOMIC DNA]</scope>
    <source>
        <strain evidence="13">MUT 4182</strain>
    </source>
</reference>
<dbReference type="HOGENOM" id="CLU_100668_0_0_1"/>
<evidence type="ECO:0000256" key="8">
    <source>
        <dbReference type="ARBA" id="ARBA00022989"/>
    </source>
</evidence>
<evidence type="ECO:0000256" key="4">
    <source>
        <dbReference type="ARBA" id="ARBA00020410"/>
    </source>
</evidence>
<keyword evidence="13" id="KW-1185">Reference proteome</keyword>
<dbReference type="UniPathway" id="UPA00196"/>
<evidence type="ECO:0000313" key="13">
    <source>
        <dbReference type="Proteomes" id="UP000054248"/>
    </source>
</evidence>
<evidence type="ECO:0000256" key="6">
    <source>
        <dbReference type="ARBA" id="ARBA00022692"/>
    </source>
</evidence>
<protein>
    <recommendedName>
        <fullName evidence="4 11">Protein PBN1</fullName>
    </recommendedName>
</protein>
<keyword evidence="7 11" id="KW-0256">Endoplasmic reticulum</keyword>
<keyword evidence="10" id="KW-0325">Glycoprotein</keyword>
<evidence type="ECO:0000256" key="10">
    <source>
        <dbReference type="ARBA" id="ARBA00023180"/>
    </source>
</evidence>
<evidence type="ECO:0000256" key="3">
    <source>
        <dbReference type="ARBA" id="ARBA00010345"/>
    </source>
</evidence>
<proteinExistence type="inferred from homology"/>
<dbReference type="EMBL" id="KN823102">
    <property type="protein sequence ID" value="KIO22717.1"/>
    <property type="molecule type" value="Genomic_DNA"/>
</dbReference>
<keyword evidence="5 11" id="KW-0337">GPI-anchor biosynthesis</keyword>
<name>A0A0C3LMZ7_9AGAM</name>
<dbReference type="InterPro" id="IPR013233">
    <property type="entry name" value="PIG-X/PBN1"/>
</dbReference>
<dbReference type="SMART" id="SM00780">
    <property type="entry name" value="PIG-X"/>
    <property type="match status" value="1"/>
</dbReference>
<sequence>MSLRSSLSSSHGAHPKALINITFPTPTPAPECTYHVLFTLPPAVFVDKFEPPFNEHSIARTWGKMDLELPIHALPTQSSSFAMLQIERRDDTEGLTGAEVEVPLHVRYPRPRSGGGYNHVKMDWPLFILACPGGGPTAQGLLLDKLPPPFSNPFNNPPHAVTIFPPRGDNTTFEFVLPVGNSDDLLVVQLATAGLVLFCFVWVGRALLRASSRLQSSSSGKQE</sequence>
<dbReference type="OrthoDB" id="5546453at2759"/>
<feature type="transmembrane region" description="Helical" evidence="11">
    <location>
        <begin position="186"/>
        <end position="208"/>
    </location>
</feature>
<dbReference type="Proteomes" id="UP000054248">
    <property type="component" value="Unassembled WGS sequence"/>
</dbReference>
<dbReference type="AlphaFoldDB" id="A0A0C3LMZ7"/>
<evidence type="ECO:0000313" key="12">
    <source>
        <dbReference type="EMBL" id="KIO22717.1"/>
    </source>
</evidence>
<comment type="function">
    <text evidence="11">Required for proper folding and/or the stability of a subset of proteins in the endoplasmic reticulum. Component of glycosylphosphatidylinositol-mannosyltransferase 1 which transfers the first of the 4 mannoses in the GPI-anchor precursors during GPI-anchor biosynthesis. Probably acts by stabilizing the mannosyltransferase GPI14.</text>
</comment>
<keyword evidence="8 11" id="KW-1133">Transmembrane helix</keyword>
<dbReference type="InterPro" id="IPR042322">
    <property type="entry name" value="Pbn1"/>
</dbReference>
<dbReference type="GO" id="GO:0005789">
    <property type="term" value="C:endoplasmic reticulum membrane"/>
    <property type="evidence" value="ECO:0007669"/>
    <property type="project" value="UniProtKB-SubCell"/>
</dbReference>
<keyword evidence="9 11" id="KW-0472">Membrane</keyword>
<dbReference type="PANTHER" id="PTHR28533">
    <property type="entry name" value="PROTEIN PBN1"/>
    <property type="match status" value="1"/>
</dbReference>
<comment type="subcellular location">
    <subcellularLocation>
        <location evidence="11">Endoplasmic reticulum membrane</location>
        <topology evidence="11">Single-pass membrane protein</topology>
    </subcellularLocation>
    <subcellularLocation>
        <location evidence="1">Endoplasmic reticulum membrane</location>
        <topology evidence="1">Single-pass type III membrane protein</topology>
    </subcellularLocation>
</comment>
<evidence type="ECO:0000256" key="2">
    <source>
        <dbReference type="ARBA" id="ARBA00004687"/>
    </source>
</evidence>
<dbReference type="GO" id="GO:0006506">
    <property type="term" value="P:GPI anchor biosynthetic process"/>
    <property type="evidence" value="ECO:0007669"/>
    <property type="project" value="UniProtKB-UniPathway"/>
</dbReference>
<dbReference type="STRING" id="1051891.A0A0C3LMZ7"/>
<dbReference type="PANTHER" id="PTHR28533:SF1">
    <property type="entry name" value="PROTEIN PBN1"/>
    <property type="match status" value="1"/>
</dbReference>
<comment type="similarity">
    <text evidence="3 11">Belongs to the PIGX family.</text>
</comment>
<reference evidence="12 13" key="1">
    <citation type="submission" date="2014-04" db="EMBL/GenBank/DDBJ databases">
        <authorList>
            <consortium name="DOE Joint Genome Institute"/>
            <person name="Kuo A."/>
            <person name="Girlanda M."/>
            <person name="Perotto S."/>
            <person name="Kohler A."/>
            <person name="Nagy L.G."/>
            <person name="Floudas D."/>
            <person name="Copeland A."/>
            <person name="Barry K.W."/>
            <person name="Cichocki N."/>
            <person name="Veneault-Fourrey C."/>
            <person name="LaButti K."/>
            <person name="Lindquist E.A."/>
            <person name="Lipzen A."/>
            <person name="Lundell T."/>
            <person name="Morin E."/>
            <person name="Murat C."/>
            <person name="Sun H."/>
            <person name="Tunlid A."/>
            <person name="Henrissat B."/>
            <person name="Grigoriev I.V."/>
            <person name="Hibbett D.S."/>
            <person name="Martin F."/>
            <person name="Nordberg H.P."/>
            <person name="Cantor M.N."/>
            <person name="Hua S.X."/>
        </authorList>
    </citation>
    <scope>NUCLEOTIDE SEQUENCE [LARGE SCALE GENOMIC DNA]</scope>
    <source>
        <strain evidence="12 13">MUT 4182</strain>
    </source>
</reference>
<evidence type="ECO:0000256" key="9">
    <source>
        <dbReference type="ARBA" id="ARBA00023136"/>
    </source>
</evidence>
<evidence type="ECO:0000256" key="1">
    <source>
        <dbReference type="ARBA" id="ARBA00004643"/>
    </source>
</evidence>
<dbReference type="Pfam" id="PF08320">
    <property type="entry name" value="PIG-X"/>
    <property type="match status" value="1"/>
</dbReference>
<dbReference type="GO" id="GO:1990529">
    <property type="term" value="C:glycosylphosphatidylinositol-mannosyltransferase I complex"/>
    <property type="evidence" value="ECO:0007669"/>
    <property type="project" value="TreeGrafter"/>
</dbReference>
<organism evidence="12 13">
    <name type="scientific">Tulasnella calospora MUT 4182</name>
    <dbReference type="NCBI Taxonomy" id="1051891"/>
    <lineage>
        <taxon>Eukaryota</taxon>
        <taxon>Fungi</taxon>
        <taxon>Dikarya</taxon>
        <taxon>Basidiomycota</taxon>
        <taxon>Agaricomycotina</taxon>
        <taxon>Agaricomycetes</taxon>
        <taxon>Cantharellales</taxon>
        <taxon>Tulasnellaceae</taxon>
        <taxon>Tulasnella</taxon>
    </lineage>
</organism>